<protein>
    <submittedName>
        <fullName evidence="8">Nitrite reductase/ring-hydroxylating ferredoxin subunit/uncharacterized membrane protein</fullName>
    </submittedName>
</protein>
<evidence type="ECO:0000313" key="8">
    <source>
        <dbReference type="EMBL" id="MBA8795047.1"/>
    </source>
</evidence>
<keyword evidence="9" id="KW-1185">Reference proteome</keyword>
<dbReference type="InterPro" id="IPR050584">
    <property type="entry name" value="Cholesterol_7-desaturase"/>
</dbReference>
<evidence type="ECO:0000313" key="9">
    <source>
        <dbReference type="Proteomes" id="UP000523079"/>
    </source>
</evidence>
<keyword evidence="3" id="KW-0560">Oxidoreductase</keyword>
<dbReference type="InterPro" id="IPR017941">
    <property type="entry name" value="Rieske_2Fe-2S"/>
</dbReference>
<name>A0A7W3ITN8_9ACTN</name>
<dbReference type="Gene3D" id="2.102.10.10">
    <property type="entry name" value="Rieske [2Fe-2S] iron-sulphur domain"/>
    <property type="match status" value="1"/>
</dbReference>
<dbReference type="GO" id="GO:0016705">
    <property type="term" value="F:oxidoreductase activity, acting on paired donors, with incorporation or reduction of molecular oxygen"/>
    <property type="evidence" value="ECO:0007669"/>
    <property type="project" value="UniProtKB-ARBA"/>
</dbReference>
<dbReference type="GO" id="GO:0046872">
    <property type="term" value="F:metal ion binding"/>
    <property type="evidence" value="ECO:0007669"/>
    <property type="project" value="UniProtKB-KW"/>
</dbReference>
<dbReference type="EMBL" id="JACGWT010000004">
    <property type="protein sequence ID" value="MBA8795047.1"/>
    <property type="molecule type" value="Genomic_DNA"/>
</dbReference>
<reference evidence="8 9" key="1">
    <citation type="submission" date="2020-07" db="EMBL/GenBank/DDBJ databases">
        <title>Sequencing the genomes of 1000 actinobacteria strains.</title>
        <authorList>
            <person name="Klenk H.-P."/>
        </authorList>
    </citation>
    <scope>NUCLEOTIDE SEQUENCE [LARGE SCALE GENOMIC DNA]</scope>
    <source>
        <strain evidence="8 9">DSM 100723</strain>
    </source>
</reference>
<keyword evidence="2" id="KW-0479">Metal-binding</keyword>
<dbReference type="CDD" id="cd03467">
    <property type="entry name" value="Rieske"/>
    <property type="match status" value="1"/>
</dbReference>
<keyword evidence="6" id="KW-1133">Transmembrane helix</keyword>
<feature type="domain" description="Rieske" evidence="7">
    <location>
        <begin position="201"/>
        <end position="297"/>
    </location>
</feature>
<keyword evidence="1" id="KW-0001">2Fe-2S</keyword>
<organism evidence="8 9">
    <name type="scientific">Microlunatus kandeliicorticis</name>
    <dbReference type="NCBI Taxonomy" id="1759536"/>
    <lineage>
        <taxon>Bacteria</taxon>
        <taxon>Bacillati</taxon>
        <taxon>Actinomycetota</taxon>
        <taxon>Actinomycetes</taxon>
        <taxon>Propionibacteriales</taxon>
        <taxon>Propionibacteriaceae</taxon>
        <taxon>Microlunatus</taxon>
    </lineage>
</organism>
<dbReference type="PANTHER" id="PTHR21266:SF60">
    <property type="entry name" value="3-KETOSTEROID-9-ALPHA-MONOOXYGENASE, OXYGENASE COMPONENT"/>
    <property type="match status" value="1"/>
</dbReference>
<dbReference type="AlphaFoldDB" id="A0A7W3ITN8"/>
<feature type="transmembrane region" description="Helical" evidence="6">
    <location>
        <begin position="161"/>
        <end position="185"/>
    </location>
</feature>
<dbReference type="Pfam" id="PF09990">
    <property type="entry name" value="DUF2231"/>
    <property type="match status" value="1"/>
</dbReference>
<dbReference type="Proteomes" id="UP000523079">
    <property type="component" value="Unassembled WGS sequence"/>
</dbReference>
<evidence type="ECO:0000256" key="3">
    <source>
        <dbReference type="ARBA" id="ARBA00023002"/>
    </source>
</evidence>
<evidence type="ECO:0000256" key="5">
    <source>
        <dbReference type="ARBA" id="ARBA00023014"/>
    </source>
</evidence>
<dbReference type="RefSeq" id="WP_182560658.1">
    <property type="nucleotide sequence ID" value="NZ_JACGWT010000004.1"/>
</dbReference>
<sequence>MAQSTTAGRTRPDLTAGGGLTRRLDALIGRIERAEALDTVAGPVAALEKKLGEKLPWWRNLASGTFLGHPLHPLLVAVPIGSWSASLLFDLAGDRRGARRLVGVGLLAALPTMASGGSDWAYTNGAEQRVGLVHAGANGLSLLAFGLSWQARRRGHHGQGVLWSLVGATAVSVGGWLGGHLSYALGVGVDTTAFQHSTAEWTEVARSEDVTEGALRAADVGGVPLVLTRLPGGTVIALADRCSHRGAPLHEGELDDGCLVCPWHRSVFATDGAVVRGPATRPQQSYAVLERDGAVSVRIADEPRSLRTNPVGP</sequence>
<evidence type="ECO:0000256" key="1">
    <source>
        <dbReference type="ARBA" id="ARBA00022714"/>
    </source>
</evidence>
<feature type="transmembrane region" description="Helical" evidence="6">
    <location>
        <begin position="101"/>
        <end position="118"/>
    </location>
</feature>
<keyword evidence="5" id="KW-0411">Iron-sulfur</keyword>
<evidence type="ECO:0000256" key="6">
    <source>
        <dbReference type="SAM" id="Phobius"/>
    </source>
</evidence>
<keyword evidence="6" id="KW-0812">Transmembrane</keyword>
<dbReference type="GO" id="GO:0004497">
    <property type="term" value="F:monooxygenase activity"/>
    <property type="evidence" value="ECO:0007669"/>
    <property type="project" value="UniProtKB-ARBA"/>
</dbReference>
<dbReference type="PROSITE" id="PS51296">
    <property type="entry name" value="RIESKE"/>
    <property type="match status" value="1"/>
</dbReference>
<dbReference type="InterPro" id="IPR019251">
    <property type="entry name" value="DUF2231_TM"/>
</dbReference>
<proteinExistence type="predicted"/>
<evidence type="ECO:0000259" key="7">
    <source>
        <dbReference type="PROSITE" id="PS51296"/>
    </source>
</evidence>
<keyword evidence="4" id="KW-0408">Iron</keyword>
<dbReference type="PANTHER" id="PTHR21266">
    <property type="entry name" value="IRON-SULFUR DOMAIN CONTAINING PROTEIN"/>
    <property type="match status" value="1"/>
</dbReference>
<evidence type="ECO:0000256" key="4">
    <source>
        <dbReference type="ARBA" id="ARBA00023004"/>
    </source>
</evidence>
<gene>
    <name evidence="8" type="ORF">FHX74_002675</name>
</gene>
<accession>A0A7W3ITN8</accession>
<comment type="caution">
    <text evidence="8">The sequence shown here is derived from an EMBL/GenBank/DDBJ whole genome shotgun (WGS) entry which is preliminary data.</text>
</comment>
<keyword evidence="6" id="KW-0472">Membrane</keyword>
<evidence type="ECO:0000256" key="2">
    <source>
        <dbReference type="ARBA" id="ARBA00022723"/>
    </source>
</evidence>
<dbReference type="InterPro" id="IPR036922">
    <property type="entry name" value="Rieske_2Fe-2S_sf"/>
</dbReference>
<dbReference type="GO" id="GO:0051537">
    <property type="term" value="F:2 iron, 2 sulfur cluster binding"/>
    <property type="evidence" value="ECO:0007669"/>
    <property type="project" value="UniProtKB-KW"/>
</dbReference>
<feature type="transmembrane region" description="Helical" evidence="6">
    <location>
        <begin position="130"/>
        <end position="149"/>
    </location>
</feature>
<dbReference type="Pfam" id="PF00355">
    <property type="entry name" value="Rieske"/>
    <property type="match status" value="1"/>
</dbReference>
<dbReference type="SUPFAM" id="SSF50022">
    <property type="entry name" value="ISP domain"/>
    <property type="match status" value="1"/>
</dbReference>